<accession>A0AAV7FN15</accession>
<dbReference type="PANTHER" id="PTHR31286:SF99">
    <property type="entry name" value="DUF4283 DOMAIN-CONTAINING PROTEIN"/>
    <property type="match status" value="1"/>
</dbReference>
<feature type="region of interest" description="Disordered" evidence="1">
    <location>
        <begin position="675"/>
        <end position="726"/>
    </location>
</feature>
<feature type="compositionally biased region" description="Low complexity" evidence="1">
    <location>
        <begin position="41"/>
        <end position="54"/>
    </location>
</feature>
<reference evidence="3 4" key="1">
    <citation type="journal article" date="2021" name="Hortic Res">
        <title>Chromosome-scale assembly of the Dendrobium chrysotoxum genome enhances the understanding of orchid evolution.</title>
        <authorList>
            <person name="Zhang Y."/>
            <person name="Zhang G.Q."/>
            <person name="Zhang D."/>
            <person name="Liu X.D."/>
            <person name="Xu X.Y."/>
            <person name="Sun W.H."/>
            <person name="Yu X."/>
            <person name="Zhu X."/>
            <person name="Wang Z.W."/>
            <person name="Zhao X."/>
            <person name="Zhong W.Y."/>
            <person name="Chen H."/>
            <person name="Yin W.L."/>
            <person name="Huang T."/>
            <person name="Niu S.C."/>
            <person name="Liu Z.J."/>
        </authorList>
    </citation>
    <scope>NUCLEOTIDE SEQUENCE [LARGE SCALE GENOMIC DNA]</scope>
    <source>
        <strain evidence="3">Lindl</strain>
    </source>
</reference>
<feature type="compositionally biased region" description="Low complexity" evidence="1">
    <location>
        <begin position="312"/>
        <end position="330"/>
    </location>
</feature>
<proteinExistence type="predicted"/>
<feature type="compositionally biased region" description="Low complexity" evidence="1">
    <location>
        <begin position="114"/>
        <end position="130"/>
    </location>
</feature>
<evidence type="ECO:0000313" key="4">
    <source>
        <dbReference type="Proteomes" id="UP000775213"/>
    </source>
</evidence>
<protein>
    <recommendedName>
        <fullName evidence="2">DUF4283 domain-containing protein</fullName>
    </recommendedName>
</protein>
<dbReference type="Pfam" id="PF14111">
    <property type="entry name" value="DUF4283"/>
    <property type="match status" value="1"/>
</dbReference>
<feature type="compositionally biased region" description="Pro residues" evidence="1">
    <location>
        <begin position="377"/>
        <end position="389"/>
    </location>
</feature>
<dbReference type="EMBL" id="JAGFBR010000687">
    <property type="protein sequence ID" value="KAH0438322.1"/>
    <property type="molecule type" value="Genomic_DNA"/>
</dbReference>
<feature type="compositionally biased region" description="Low complexity" evidence="1">
    <location>
        <begin position="705"/>
        <end position="715"/>
    </location>
</feature>
<sequence length="832" mass="84924">MPRGGGRRPSPPLAASAGSSSTSPPPSDPFSPGVAVPFGVSPHASCSSPSACSDGDSDADMTPSHGSSSPSRASSASSATSSAPPSSPVLGVVSSAPLSVPSSPAFLDVVMEEPGASSDSGTASSSSSTPLRPPPPFLRSPSLPAPDGTSGTPPLPAVPSPHSPVSSPVPSACLTQDVSALPVTPGTLSPLPPLLPLPGLTAGTPPGLSAAPAPPFAAAGSGSPRRRFRRRLPASSPSPPVADSPPVPARAAPGPPSLPVDPALPACQSKPAGLLPVPSPSLAPSSGSVPPLNVSSVPLGPILPSPGPRPLSPSSSSSSPAMSSSAEPSEAPLDSFLRYANGLGGILSAATDSASGSLDLDSLVSAPSSSSARPSAAAPPPTSPPPLPPAEAVASSNPPARSTPAPHSAMAASAPLPQPASSAAPPPPPVQPQAPDVRPAGPFAWSRRQFTPLNALVTDTFFLDDSFFPIRDAVAGNSARLDMALVAHFLGKRIAFPFLLSELRRLWFQFGEFQTVTTGPRSFLCIFRSSEARDAVLQGGPWSVAGSLLGLDRWSPQYSPSSLRGFHSAVWVRLPQLPLLYWDLTNLTCMANIIGEPLWMDEHTSSWGRSSFARICVRLDLSKPLRPGFWINGVTGRFYQRIEYEGLSNFCFRCGLVDHSVAACPARLSGPPDAPVLSTAPAPAPVPPVASPTAQPRPAPSPATSPGVVPAVGSSSPPPLPGLGDWNIVKRKQRQRLKPIRPALVSPPVTFSAANPLGPSSSRLPVRPKVVPSPCLPKLPPLVLPSTAASTPELPLPLQHPSDVGSSVASPRKRKKPLLDPFCGDGVPLFDR</sequence>
<evidence type="ECO:0000313" key="3">
    <source>
        <dbReference type="EMBL" id="KAH0438322.1"/>
    </source>
</evidence>
<feature type="compositionally biased region" description="Pro residues" evidence="1">
    <location>
        <begin position="236"/>
        <end position="259"/>
    </location>
</feature>
<feature type="compositionally biased region" description="Low complexity" evidence="1">
    <location>
        <begin position="67"/>
        <end position="105"/>
    </location>
</feature>
<dbReference type="InterPro" id="IPR040256">
    <property type="entry name" value="At4g02000-like"/>
</dbReference>
<comment type="caution">
    <text evidence="3">The sequence shown here is derived from an EMBL/GenBank/DDBJ whole genome shotgun (WGS) entry which is preliminary data.</text>
</comment>
<feature type="region of interest" description="Disordered" evidence="1">
    <location>
        <begin position="1"/>
        <end position="330"/>
    </location>
</feature>
<feature type="compositionally biased region" description="Low complexity" evidence="1">
    <location>
        <begin position="271"/>
        <end position="300"/>
    </location>
</feature>
<feature type="compositionally biased region" description="Pro residues" evidence="1">
    <location>
        <begin position="153"/>
        <end position="162"/>
    </location>
</feature>
<feature type="domain" description="DUF4283" evidence="2">
    <location>
        <begin position="479"/>
        <end position="561"/>
    </location>
</feature>
<dbReference type="Proteomes" id="UP000775213">
    <property type="component" value="Unassembled WGS sequence"/>
</dbReference>
<evidence type="ECO:0000256" key="1">
    <source>
        <dbReference type="SAM" id="MobiDB-lite"/>
    </source>
</evidence>
<feature type="compositionally biased region" description="Low complexity" evidence="1">
    <location>
        <begin position="347"/>
        <end position="376"/>
    </location>
</feature>
<feature type="region of interest" description="Disordered" evidence="1">
    <location>
        <begin position="347"/>
        <end position="442"/>
    </location>
</feature>
<feature type="region of interest" description="Disordered" evidence="1">
    <location>
        <begin position="777"/>
        <end position="832"/>
    </location>
</feature>
<dbReference type="AlphaFoldDB" id="A0AAV7FN15"/>
<organism evidence="3 4">
    <name type="scientific">Dendrobium chrysotoxum</name>
    <name type="common">Orchid</name>
    <dbReference type="NCBI Taxonomy" id="161865"/>
    <lineage>
        <taxon>Eukaryota</taxon>
        <taxon>Viridiplantae</taxon>
        <taxon>Streptophyta</taxon>
        <taxon>Embryophyta</taxon>
        <taxon>Tracheophyta</taxon>
        <taxon>Spermatophyta</taxon>
        <taxon>Magnoliopsida</taxon>
        <taxon>Liliopsida</taxon>
        <taxon>Asparagales</taxon>
        <taxon>Orchidaceae</taxon>
        <taxon>Epidendroideae</taxon>
        <taxon>Malaxideae</taxon>
        <taxon>Dendrobiinae</taxon>
        <taxon>Dendrobium</taxon>
    </lineage>
</organism>
<gene>
    <name evidence="3" type="ORF">IEQ34_026108</name>
</gene>
<feature type="compositionally biased region" description="Low complexity" evidence="1">
    <location>
        <begin position="390"/>
        <end position="423"/>
    </location>
</feature>
<feature type="compositionally biased region" description="Pro residues" evidence="1">
    <location>
        <begin position="301"/>
        <end position="311"/>
    </location>
</feature>
<keyword evidence="4" id="KW-1185">Reference proteome</keyword>
<dbReference type="PANTHER" id="PTHR31286">
    <property type="entry name" value="GLYCINE-RICH CELL WALL STRUCTURAL PROTEIN 1.8-LIKE"/>
    <property type="match status" value="1"/>
</dbReference>
<name>A0AAV7FN15_DENCH</name>
<feature type="compositionally biased region" description="Low complexity" evidence="1">
    <location>
        <begin position="197"/>
        <end position="223"/>
    </location>
</feature>
<feature type="compositionally biased region" description="Low complexity" evidence="1">
    <location>
        <begin position="13"/>
        <end position="22"/>
    </location>
</feature>
<feature type="compositionally biased region" description="Pro residues" evidence="1">
    <location>
        <begin position="682"/>
        <end position="703"/>
    </location>
</feature>
<evidence type="ECO:0000259" key="2">
    <source>
        <dbReference type="Pfam" id="PF14111"/>
    </source>
</evidence>
<dbReference type="InterPro" id="IPR025558">
    <property type="entry name" value="DUF4283"/>
</dbReference>